<reference evidence="1" key="1">
    <citation type="journal article" date="2008" name="J. Bacteriol.">
        <title>Genetic and functional properties of the self-transmissible Yersinia enterocolitica plasmid pYE854, which mobilizes the virulence plasmid pYV.</title>
        <authorList>
            <person name="Hammerl J.A."/>
            <person name="Klein I."/>
            <person name="Lanka E."/>
            <person name="Appel B."/>
            <person name="Hertwig S."/>
        </authorList>
    </citation>
    <scope>NUCLEOTIDE SEQUENCE [LARGE SCALE GENOMIC DNA]</scope>
    <source>
        <strain evidence="1">29854</strain>
        <plasmid evidence="1">pYE854</plasmid>
    </source>
</reference>
<proteinExistence type="predicted"/>
<keyword evidence="1" id="KW-0614">Plasmid</keyword>
<name>B0RKT8_YEREN</name>
<organism evidence="1">
    <name type="scientific">Yersinia enterocolitica</name>
    <dbReference type="NCBI Taxonomy" id="630"/>
    <lineage>
        <taxon>Bacteria</taxon>
        <taxon>Pseudomonadati</taxon>
        <taxon>Pseudomonadota</taxon>
        <taxon>Gammaproteobacteria</taxon>
        <taxon>Enterobacterales</taxon>
        <taxon>Yersiniaceae</taxon>
        <taxon>Yersinia</taxon>
    </lineage>
</organism>
<dbReference type="EMBL" id="AM905950">
    <property type="protein sequence ID" value="CAP20195.1"/>
    <property type="molecule type" value="Genomic_DNA"/>
</dbReference>
<dbReference type="AlphaFoldDB" id="B0RKT8"/>
<sequence length="58" mass="6388">MSDPALCLILPPRGCFRIRSCCPEQPHLYVSSVKYANGQISGCGRNWPRCRTAGRPPA</sequence>
<evidence type="ECO:0000313" key="1">
    <source>
        <dbReference type="EMBL" id="CAP20195.1"/>
    </source>
</evidence>
<accession>B0RKT8</accession>
<geneLocation type="plasmid" evidence="1">
    <name>pYE854</name>
</geneLocation>
<protein>
    <submittedName>
        <fullName evidence="1">Uncharacterized protein</fullName>
    </submittedName>
</protein>